<evidence type="ECO:0000313" key="2">
    <source>
        <dbReference type="Proteomes" id="UP001595979"/>
    </source>
</evidence>
<proteinExistence type="predicted"/>
<sequence>MALGGGAQAACTQTPAQVQQAAQAVARTEAQRRVVASLGMLQLLYSGITSDVQVGGARVAGDTATVPGTVVLRGTERSSGKAVQARFPGTVVLKRAADCTWQFSSYRRD</sequence>
<dbReference type="Gene3D" id="3.10.450.50">
    <property type="match status" value="1"/>
</dbReference>
<dbReference type="RefSeq" id="WP_380047684.1">
    <property type="nucleotide sequence ID" value="NZ_JBHSOH010000006.1"/>
</dbReference>
<organism evidence="1 2">
    <name type="scientific">Deinococcus petrolearius</name>
    <dbReference type="NCBI Taxonomy" id="1751295"/>
    <lineage>
        <taxon>Bacteria</taxon>
        <taxon>Thermotogati</taxon>
        <taxon>Deinococcota</taxon>
        <taxon>Deinococci</taxon>
        <taxon>Deinococcales</taxon>
        <taxon>Deinococcaceae</taxon>
        <taxon>Deinococcus</taxon>
    </lineage>
</organism>
<comment type="caution">
    <text evidence="1">The sequence shown here is derived from an EMBL/GenBank/DDBJ whole genome shotgun (WGS) entry which is preliminary data.</text>
</comment>
<dbReference type="EMBL" id="JBHSOH010000006">
    <property type="protein sequence ID" value="MFC5848022.1"/>
    <property type="molecule type" value="Genomic_DNA"/>
</dbReference>
<keyword evidence="2" id="KW-1185">Reference proteome</keyword>
<protein>
    <submittedName>
        <fullName evidence="1">Uncharacterized protein</fullName>
    </submittedName>
</protein>
<accession>A0ABW1DH93</accession>
<reference evidence="2" key="1">
    <citation type="journal article" date="2019" name="Int. J. Syst. Evol. Microbiol.">
        <title>The Global Catalogue of Microorganisms (GCM) 10K type strain sequencing project: providing services to taxonomists for standard genome sequencing and annotation.</title>
        <authorList>
            <consortium name="The Broad Institute Genomics Platform"/>
            <consortium name="The Broad Institute Genome Sequencing Center for Infectious Disease"/>
            <person name="Wu L."/>
            <person name="Ma J."/>
        </authorList>
    </citation>
    <scope>NUCLEOTIDE SEQUENCE [LARGE SCALE GENOMIC DNA]</scope>
    <source>
        <strain evidence="2">CGMCC 1.15053</strain>
    </source>
</reference>
<name>A0ABW1DH93_9DEIO</name>
<gene>
    <name evidence="1" type="ORF">ACFPQ6_06835</name>
</gene>
<evidence type="ECO:0000313" key="1">
    <source>
        <dbReference type="EMBL" id="MFC5848022.1"/>
    </source>
</evidence>
<dbReference type="Proteomes" id="UP001595979">
    <property type="component" value="Unassembled WGS sequence"/>
</dbReference>